<dbReference type="InterPro" id="IPR038063">
    <property type="entry name" value="Transpep_catalytic_dom"/>
</dbReference>
<dbReference type="GO" id="GO:0071972">
    <property type="term" value="F:peptidoglycan L,D-transpeptidase activity"/>
    <property type="evidence" value="ECO:0007669"/>
    <property type="project" value="TreeGrafter"/>
</dbReference>
<keyword evidence="7 9" id="KW-0573">Peptidoglycan synthesis</keyword>
<comment type="pathway">
    <text evidence="1 9">Cell wall biogenesis; peptidoglycan biosynthesis.</text>
</comment>
<reference evidence="12" key="1">
    <citation type="submission" date="2016-02" db="EMBL/GenBank/DDBJ databases">
        <title>Halorhodospira halochloris DSM-1059 complete genome, version 2.</title>
        <authorList>
            <person name="Tsukatani Y."/>
        </authorList>
    </citation>
    <scope>NUCLEOTIDE SEQUENCE</scope>
    <source>
        <strain evidence="12">DSM 1059</strain>
    </source>
</reference>
<keyword evidence="3" id="KW-0328">Glycosyltransferase</keyword>
<dbReference type="GO" id="GO:0018104">
    <property type="term" value="P:peptidoglycan-protein cross-linking"/>
    <property type="evidence" value="ECO:0007669"/>
    <property type="project" value="TreeGrafter"/>
</dbReference>
<dbReference type="SUPFAM" id="SSF141523">
    <property type="entry name" value="L,D-transpeptidase catalytic domain-like"/>
    <property type="match status" value="1"/>
</dbReference>
<dbReference type="KEGG" id="hhk:HH1059_20410"/>
<keyword evidence="4" id="KW-0808">Transferase</keyword>
<dbReference type="PANTHER" id="PTHR30582">
    <property type="entry name" value="L,D-TRANSPEPTIDASE"/>
    <property type="match status" value="1"/>
</dbReference>
<keyword evidence="8 9" id="KW-0961">Cell wall biogenesis/degradation</keyword>
<gene>
    <name evidence="12" type="ORF">HH1059_20410</name>
</gene>
<evidence type="ECO:0000256" key="3">
    <source>
        <dbReference type="ARBA" id="ARBA00022676"/>
    </source>
</evidence>
<evidence type="ECO:0000313" key="12">
    <source>
        <dbReference type="EMBL" id="BAU58748.1"/>
    </source>
</evidence>
<accession>A0A110B5R8</accession>
<dbReference type="Pfam" id="PF03734">
    <property type="entry name" value="YkuD"/>
    <property type="match status" value="1"/>
</dbReference>
<dbReference type="CDD" id="cd16913">
    <property type="entry name" value="YkuD_like"/>
    <property type="match status" value="1"/>
</dbReference>
<dbReference type="InterPro" id="IPR005490">
    <property type="entry name" value="LD_TPept_cat_dom"/>
</dbReference>
<evidence type="ECO:0000313" key="13">
    <source>
        <dbReference type="Proteomes" id="UP000218890"/>
    </source>
</evidence>
<feature type="region of interest" description="Disordered" evidence="10">
    <location>
        <begin position="103"/>
        <end position="131"/>
    </location>
</feature>
<dbReference type="GO" id="GO:0005576">
    <property type="term" value="C:extracellular region"/>
    <property type="evidence" value="ECO:0007669"/>
    <property type="project" value="TreeGrafter"/>
</dbReference>
<evidence type="ECO:0000256" key="5">
    <source>
        <dbReference type="ARBA" id="ARBA00022801"/>
    </source>
</evidence>
<keyword evidence="5" id="KW-0378">Hydrolase</keyword>
<evidence type="ECO:0000256" key="7">
    <source>
        <dbReference type="ARBA" id="ARBA00022984"/>
    </source>
</evidence>
<dbReference type="GO" id="GO:0071555">
    <property type="term" value="P:cell wall organization"/>
    <property type="evidence" value="ECO:0007669"/>
    <property type="project" value="UniProtKB-UniRule"/>
</dbReference>
<keyword evidence="6 9" id="KW-0133">Cell shape</keyword>
<evidence type="ECO:0000256" key="6">
    <source>
        <dbReference type="ARBA" id="ARBA00022960"/>
    </source>
</evidence>
<dbReference type="UniPathway" id="UPA00219"/>
<evidence type="ECO:0000256" key="4">
    <source>
        <dbReference type="ARBA" id="ARBA00022679"/>
    </source>
</evidence>
<dbReference type="Proteomes" id="UP000218890">
    <property type="component" value="Chromosome"/>
</dbReference>
<dbReference type="GO" id="GO:0016757">
    <property type="term" value="F:glycosyltransferase activity"/>
    <property type="evidence" value="ECO:0007669"/>
    <property type="project" value="UniProtKB-KW"/>
</dbReference>
<evidence type="ECO:0000259" key="11">
    <source>
        <dbReference type="PROSITE" id="PS52029"/>
    </source>
</evidence>
<dbReference type="PANTHER" id="PTHR30582:SF24">
    <property type="entry name" value="L,D-TRANSPEPTIDASE ERFK_SRFK-RELATED"/>
    <property type="match status" value="1"/>
</dbReference>
<dbReference type="GO" id="GO:0008360">
    <property type="term" value="P:regulation of cell shape"/>
    <property type="evidence" value="ECO:0007669"/>
    <property type="project" value="UniProtKB-UniRule"/>
</dbReference>
<feature type="domain" description="L,D-TPase catalytic" evidence="11">
    <location>
        <begin position="52"/>
        <end position="190"/>
    </location>
</feature>
<dbReference type="PROSITE" id="PS52029">
    <property type="entry name" value="LD_TPASE"/>
    <property type="match status" value="1"/>
</dbReference>
<evidence type="ECO:0000256" key="10">
    <source>
        <dbReference type="SAM" id="MobiDB-lite"/>
    </source>
</evidence>
<evidence type="ECO:0000256" key="1">
    <source>
        <dbReference type="ARBA" id="ARBA00004752"/>
    </source>
</evidence>
<organism evidence="12 13">
    <name type="scientific">Halorhodospira halochloris</name>
    <name type="common">Ectothiorhodospira halochloris</name>
    <dbReference type="NCBI Taxonomy" id="1052"/>
    <lineage>
        <taxon>Bacteria</taxon>
        <taxon>Pseudomonadati</taxon>
        <taxon>Pseudomonadota</taxon>
        <taxon>Gammaproteobacteria</taxon>
        <taxon>Chromatiales</taxon>
        <taxon>Ectothiorhodospiraceae</taxon>
        <taxon>Halorhodospira</taxon>
    </lineage>
</organism>
<dbReference type="AlphaFoldDB" id="A0A110B5R8"/>
<proteinExistence type="inferred from homology"/>
<dbReference type="Gene3D" id="2.40.440.10">
    <property type="entry name" value="L,D-transpeptidase catalytic domain-like"/>
    <property type="match status" value="1"/>
</dbReference>
<feature type="active site" description="Nucleophile" evidence="9">
    <location>
        <position position="166"/>
    </location>
</feature>
<dbReference type="InterPro" id="IPR050979">
    <property type="entry name" value="LD-transpeptidase"/>
</dbReference>
<protein>
    <submittedName>
        <fullName evidence="12">ErfK/YbiS/YcfS/YnhG family protein</fullName>
    </submittedName>
</protein>
<evidence type="ECO:0000256" key="8">
    <source>
        <dbReference type="ARBA" id="ARBA00023316"/>
    </source>
</evidence>
<sequence length="267" mass="29132">MKPDEALAEVAEREGVGVERLRAANPHTATENASERALRIPARHVLPDTPREGLVIDVAGMRLFHYPEETDAVEVFPISTGREGWPTPVAMKTEVAERLENPAWYPPESIRDSRAASDESGSLPRMVPPGAENPLGEHVLILEVDGYLVHGTNEPHSIGERTSHGCARMHPQDIEHLFERVKAGTPVRFVDQPFRIGRSARGEVWVESHPSAPDGSNPELDRRFVRALPDIAGEGVAINGARLIEAVNDQDGIAVRVSVGEEGAGKR</sequence>
<feature type="active site" description="Proton donor/acceptor" evidence="9">
    <location>
        <position position="150"/>
    </location>
</feature>
<evidence type="ECO:0000256" key="9">
    <source>
        <dbReference type="PROSITE-ProRule" id="PRU01373"/>
    </source>
</evidence>
<name>A0A110B5R8_HALHR</name>
<comment type="similarity">
    <text evidence="2">Belongs to the YkuD family.</text>
</comment>
<evidence type="ECO:0000256" key="2">
    <source>
        <dbReference type="ARBA" id="ARBA00005992"/>
    </source>
</evidence>
<dbReference type="EMBL" id="AP017372">
    <property type="protein sequence ID" value="BAU58748.1"/>
    <property type="molecule type" value="Genomic_DNA"/>
</dbReference>
<keyword evidence="13" id="KW-1185">Reference proteome</keyword>